<dbReference type="PANTHER" id="PTHR43877">
    <property type="entry name" value="AMINOALKYLPHOSPHONATE N-ACETYLTRANSFERASE-RELATED-RELATED"/>
    <property type="match status" value="1"/>
</dbReference>
<sequence length="155" mass="17249">MPSLPATIVVRPALPIDAARITELYRQLLNDTSVAVSPERIAALSLDTHALLLVCEWEQVVSGTAMVSLCPDVMYQSQPFAVIENIVVDKQSQEKGIGTALMHHIEAYCLSKDCSKMMLLSSAHRTSAHAFFERMAFDASAKKGFVKYRRQFGRY</sequence>
<gene>
    <name evidence="4" type="ORF">RC54_23970</name>
</gene>
<organism evidence="4 5">
    <name type="scientific">Herbaspirillum rubrisubalbicans</name>
    <dbReference type="NCBI Taxonomy" id="80842"/>
    <lineage>
        <taxon>Bacteria</taxon>
        <taxon>Pseudomonadati</taxon>
        <taxon>Pseudomonadota</taxon>
        <taxon>Betaproteobacteria</taxon>
        <taxon>Burkholderiales</taxon>
        <taxon>Oxalobacteraceae</taxon>
        <taxon>Herbaspirillum</taxon>
    </lineage>
</organism>
<dbReference type="Pfam" id="PF00583">
    <property type="entry name" value="Acetyltransf_1"/>
    <property type="match status" value="1"/>
</dbReference>
<dbReference type="CDD" id="cd04301">
    <property type="entry name" value="NAT_SF"/>
    <property type="match status" value="1"/>
</dbReference>
<keyword evidence="1" id="KW-0808">Transferase</keyword>
<evidence type="ECO:0000313" key="4">
    <source>
        <dbReference type="EMBL" id="AYR26692.1"/>
    </source>
</evidence>
<evidence type="ECO:0000256" key="1">
    <source>
        <dbReference type="ARBA" id="ARBA00022679"/>
    </source>
</evidence>
<evidence type="ECO:0000259" key="3">
    <source>
        <dbReference type="PROSITE" id="PS51186"/>
    </source>
</evidence>
<proteinExistence type="predicted"/>
<dbReference type="EMBL" id="CP024996">
    <property type="protein sequence ID" value="AYR26692.1"/>
    <property type="molecule type" value="Genomic_DNA"/>
</dbReference>
<dbReference type="InterPro" id="IPR016181">
    <property type="entry name" value="Acyl_CoA_acyltransferase"/>
</dbReference>
<protein>
    <submittedName>
        <fullName evidence="4">N-acetyltransferase</fullName>
    </submittedName>
</protein>
<dbReference type="Proteomes" id="UP000269199">
    <property type="component" value="Chromosome"/>
</dbReference>
<accession>A0AAD0XIK3</accession>
<dbReference type="AlphaFoldDB" id="A0AAD0XIK3"/>
<dbReference type="RefSeq" id="WP_058897296.1">
    <property type="nucleotide sequence ID" value="NZ_CP024996.1"/>
</dbReference>
<dbReference type="SUPFAM" id="SSF55729">
    <property type="entry name" value="Acyl-CoA N-acyltransferases (Nat)"/>
    <property type="match status" value="1"/>
</dbReference>
<keyword evidence="2" id="KW-0012">Acyltransferase</keyword>
<dbReference type="InterPro" id="IPR050832">
    <property type="entry name" value="Bact_Acetyltransf"/>
</dbReference>
<reference evidence="4 5" key="1">
    <citation type="submission" date="2017-11" db="EMBL/GenBank/DDBJ databases">
        <title>Complete genome sequence of Herbaspirillum rubrisubalbicans DSM 11543.</title>
        <authorList>
            <person name="Chen M."/>
            <person name="An Q."/>
        </authorList>
    </citation>
    <scope>NUCLEOTIDE SEQUENCE [LARGE SCALE GENOMIC DNA]</scope>
    <source>
        <strain evidence="4 5">DSM 11543</strain>
    </source>
</reference>
<dbReference type="InterPro" id="IPR000182">
    <property type="entry name" value="GNAT_dom"/>
</dbReference>
<dbReference type="PROSITE" id="PS51186">
    <property type="entry name" value="GNAT"/>
    <property type="match status" value="1"/>
</dbReference>
<evidence type="ECO:0000256" key="2">
    <source>
        <dbReference type="ARBA" id="ARBA00023315"/>
    </source>
</evidence>
<dbReference type="PANTHER" id="PTHR43877:SF1">
    <property type="entry name" value="ACETYLTRANSFERASE"/>
    <property type="match status" value="1"/>
</dbReference>
<feature type="domain" description="N-acetyltransferase" evidence="3">
    <location>
        <begin position="8"/>
        <end position="155"/>
    </location>
</feature>
<dbReference type="Gene3D" id="3.40.630.30">
    <property type="match status" value="1"/>
</dbReference>
<evidence type="ECO:0000313" key="5">
    <source>
        <dbReference type="Proteomes" id="UP000269199"/>
    </source>
</evidence>
<dbReference type="GO" id="GO:0016747">
    <property type="term" value="F:acyltransferase activity, transferring groups other than amino-acyl groups"/>
    <property type="evidence" value="ECO:0007669"/>
    <property type="project" value="InterPro"/>
</dbReference>
<name>A0AAD0XIK3_9BURK</name>